<reference evidence="1" key="2">
    <citation type="submission" date="2020-06" db="EMBL/GenBank/DDBJ databases">
        <title>Helianthus annuus Genome sequencing and assembly Release 2.</title>
        <authorList>
            <person name="Gouzy J."/>
            <person name="Langlade N."/>
            <person name="Munos S."/>
        </authorList>
    </citation>
    <scope>NUCLEOTIDE SEQUENCE</scope>
    <source>
        <tissue evidence="1">Leaves</tissue>
    </source>
</reference>
<dbReference type="AlphaFoldDB" id="A0A9K3IZ72"/>
<sequence length="50" mass="6117">MMFFFNDLRMNRERGADPDLIHMGFEREREEACLNFEMLDLDLGLFVRFQ</sequence>
<comment type="caution">
    <text evidence="1">The sequence shown here is derived from an EMBL/GenBank/DDBJ whole genome shotgun (WGS) entry which is preliminary data.</text>
</comment>
<evidence type="ECO:0000313" key="2">
    <source>
        <dbReference type="Proteomes" id="UP000215914"/>
    </source>
</evidence>
<dbReference type="Proteomes" id="UP000215914">
    <property type="component" value="Unassembled WGS sequence"/>
</dbReference>
<gene>
    <name evidence="1" type="ORF">HanXRQr2_Chr05g0211141</name>
</gene>
<dbReference type="EMBL" id="MNCJ02000320">
    <property type="protein sequence ID" value="KAF5805589.1"/>
    <property type="molecule type" value="Genomic_DNA"/>
</dbReference>
<proteinExistence type="predicted"/>
<dbReference type="Gramene" id="mRNA:HanXRQr2_Chr05g0211141">
    <property type="protein sequence ID" value="CDS:HanXRQr2_Chr05g0211141.1"/>
    <property type="gene ID" value="HanXRQr2_Chr05g0211141"/>
</dbReference>
<protein>
    <submittedName>
        <fullName evidence="1">Uncharacterized protein</fullName>
    </submittedName>
</protein>
<accession>A0A9K3IZ72</accession>
<name>A0A9K3IZ72_HELAN</name>
<keyword evidence="2" id="KW-1185">Reference proteome</keyword>
<organism evidence="1 2">
    <name type="scientific">Helianthus annuus</name>
    <name type="common">Common sunflower</name>
    <dbReference type="NCBI Taxonomy" id="4232"/>
    <lineage>
        <taxon>Eukaryota</taxon>
        <taxon>Viridiplantae</taxon>
        <taxon>Streptophyta</taxon>
        <taxon>Embryophyta</taxon>
        <taxon>Tracheophyta</taxon>
        <taxon>Spermatophyta</taxon>
        <taxon>Magnoliopsida</taxon>
        <taxon>eudicotyledons</taxon>
        <taxon>Gunneridae</taxon>
        <taxon>Pentapetalae</taxon>
        <taxon>asterids</taxon>
        <taxon>campanulids</taxon>
        <taxon>Asterales</taxon>
        <taxon>Asteraceae</taxon>
        <taxon>Asteroideae</taxon>
        <taxon>Heliantheae alliance</taxon>
        <taxon>Heliantheae</taxon>
        <taxon>Helianthus</taxon>
    </lineage>
</organism>
<evidence type="ECO:0000313" key="1">
    <source>
        <dbReference type="EMBL" id="KAF5805589.1"/>
    </source>
</evidence>
<reference evidence="1" key="1">
    <citation type="journal article" date="2017" name="Nature">
        <title>The sunflower genome provides insights into oil metabolism, flowering and Asterid evolution.</title>
        <authorList>
            <person name="Badouin H."/>
            <person name="Gouzy J."/>
            <person name="Grassa C.J."/>
            <person name="Murat F."/>
            <person name="Staton S.E."/>
            <person name="Cottret L."/>
            <person name="Lelandais-Briere C."/>
            <person name="Owens G.L."/>
            <person name="Carrere S."/>
            <person name="Mayjonade B."/>
            <person name="Legrand L."/>
            <person name="Gill N."/>
            <person name="Kane N.C."/>
            <person name="Bowers J.E."/>
            <person name="Hubner S."/>
            <person name="Bellec A."/>
            <person name="Berard A."/>
            <person name="Berges H."/>
            <person name="Blanchet N."/>
            <person name="Boniface M.C."/>
            <person name="Brunel D."/>
            <person name="Catrice O."/>
            <person name="Chaidir N."/>
            <person name="Claudel C."/>
            <person name="Donnadieu C."/>
            <person name="Faraut T."/>
            <person name="Fievet G."/>
            <person name="Helmstetter N."/>
            <person name="King M."/>
            <person name="Knapp S.J."/>
            <person name="Lai Z."/>
            <person name="Le Paslier M.C."/>
            <person name="Lippi Y."/>
            <person name="Lorenzon L."/>
            <person name="Mandel J.R."/>
            <person name="Marage G."/>
            <person name="Marchand G."/>
            <person name="Marquand E."/>
            <person name="Bret-Mestries E."/>
            <person name="Morien E."/>
            <person name="Nambeesan S."/>
            <person name="Nguyen T."/>
            <person name="Pegot-Espagnet P."/>
            <person name="Pouilly N."/>
            <person name="Raftis F."/>
            <person name="Sallet E."/>
            <person name="Schiex T."/>
            <person name="Thomas J."/>
            <person name="Vandecasteele C."/>
            <person name="Vares D."/>
            <person name="Vear F."/>
            <person name="Vautrin S."/>
            <person name="Crespi M."/>
            <person name="Mangin B."/>
            <person name="Burke J.M."/>
            <person name="Salse J."/>
            <person name="Munos S."/>
            <person name="Vincourt P."/>
            <person name="Rieseberg L.H."/>
            <person name="Langlade N.B."/>
        </authorList>
    </citation>
    <scope>NUCLEOTIDE SEQUENCE</scope>
    <source>
        <tissue evidence="1">Leaves</tissue>
    </source>
</reference>